<keyword evidence="5" id="KW-0998">Cell outer membrane</keyword>
<evidence type="ECO:0000259" key="7">
    <source>
        <dbReference type="Pfam" id="PF14322"/>
    </source>
</evidence>
<dbReference type="Pfam" id="PF14322">
    <property type="entry name" value="SusD-like_3"/>
    <property type="match status" value="1"/>
</dbReference>
<evidence type="ECO:0000256" key="3">
    <source>
        <dbReference type="ARBA" id="ARBA00022729"/>
    </source>
</evidence>
<evidence type="ECO:0000256" key="2">
    <source>
        <dbReference type="ARBA" id="ARBA00006275"/>
    </source>
</evidence>
<dbReference type="InterPro" id="IPR012944">
    <property type="entry name" value="SusD_RagB_dom"/>
</dbReference>
<dbReference type="AlphaFoldDB" id="A0A7W6HY40"/>
<name>A0A7W6HY40_9BACT</name>
<dbReference type="RefSeq" id="WP_151412202.1">
    <property type="nucleotide sequence ID" value="NZ_AP028155.1"/>
</dbReference>
<evidence type="ECO:0000256" key="4">
    <source>
        <dbReference type="ARBA" id="ARBA00023136"/>
    </source>
</evidence>
<comment type="similarity">
    <text evidence="2">Belongs to the SusD family.</text>
</comment>
<dbReference type="SUPFAM" id="SSF48452">
    <property type="entry name" value="TPR-like"/>
    <property type="match status" value="1"/>
</dbReference>
<evidence type="ECO:0000313" key="8">
    <source>
        <dbReference type="EMBL" id="MBB4027099.1"/>
    </source>
</evidence>
<dbReference type="InterPro" id="IPR033985">
    <property type="entry name" value="SusD-like_N"/>
</dbReference>
<organism evidence="8 9">
    <name type="scientific">Butyricimonas faecihominis</name>
    <dbReference type="NCBI Taxonomy" id="1472416"/>
    <lineage>
        <taxon>Bacteria</taxon>
        <taxon>Pseudomonadati</taxon>
        <taxon>Bacteroidota</taxon>
        <taxon>Bacteroidia</taxon>
        <taxon>Bacteroidales</taxon>
        <taxon>Odoribacteraceae</taxon>
        <taxon>Butyricimonas</taxon>
    </lineage>
</organism>
<dbReference type="PROSITE" id="PS51257">
    <property type="entry name" value="PROKAR_LIPOPROTEIN"/>
    <property type="match status" value="1"/>
</dbReference>
<gene>
    <name evidence="8" type="ORF">GGR14_002909</name>
</gene>
<feature type="domain" description="RagB/SusD" evidence="6">
    <location>
        <begin position="335"/>
        <end position="430"/>
    </location>
</feature>
<dbReference type="GeneID" id="93100084"/>
<dbReference type="EMBL" id="JACIES010000008">
    <property type="protein sequence ID" value="MBB4027099.1"/>
    <property type="molecule type" value="Genomic_DNA"/>
</dbReference>
<evidence type="ECO:0000313" key="9">
    <source>
        <dbReference type="Proteomes" id="UP000546007"/>
    </source>
</evidence>
<proteinExistence type="inferred from homology"/>
<dbReference type="Pfam" id="PF07980">
    <property type="entry name" value="SusD_RagB"/>
    <property type="match status" value="1"/>
</dbReference>
<dbReference type="InterPro" id="IPR011990">
    <property type="entry name" value="TPR-like_helical_dom_sf"/>
</dbReference>
<keyword evidence="3" id="KW-0732">Signal</keyword>
<accession>A0A7W6HY40</accession>
<evidence type="ECO:0000259" key="6">
    <source>
        <dbReference type="Pfam" id="PF07980"/>
    </source>
</evidence>
<dbReference type="Proteomes" id="UP000546007">
    <property type="component" value="Unassembled WGS sequence"/>
</dbReference>
<keyword evidence="9" id="KW-1185">Reference proteome</keyword>
<dbReference type="OrthoDB" id="630434at2"/>
<comment type="caution">
    <text evidence="8">The sequence shown here is derived from an EMBL/GenBank/DDBJ whole genome shotgun (WGS) entry which is preliminary data.</text>
</comment>
<dbReference type="Gene3D" id="1.25.40.390">
    <property type="match status" value="1"/>
</dbReference>
<evidence type="ECO:0008006" key="10">
    <source>
        <dbReference type="Google" id="ProtNLM"/>
    </source>
</evidence>
<dbReference type="GO" id="GO:0009279">
    <property type="term" value="C:cell outer membrane"/>
    <property type="evidence" value="ECO:0007669"/>
    <property type="project" value="UniProtKB-SubCell"/>
</dbReference>
<evidence type="ECO:0000256" key="1">
    <source>
        <dbReference type="ARBA" id="ARBA00004442"/>
    </source>
</evidence>
<protein>
    <recommendedName>
        <fullName evidence="10">RagB/SusD family nutrient uptake outer membrane protein</fullName>
    </recommendedName>
</protein>
<feature type="domain" description="SusD-like N-terminal" evidence="7">
    <location>
        <begin position="86"/>
        <end position="235"/>
    </location>
</feature>
<reference evidence="8 9" key="1">
    <citation type="submission" date="2020-08" db="EMBL/GenBank/DDBJ databases">
        <title>Genomic Encyclopedia of Type Strains, Phase IV (KMG-IV): sequencing the most valuable type-strain genomes for metagenomic binning, comparative biology and taxonomic classification.</title>
        <authorList>
            <person name="Goeker M."/>
        </authorList>
    </citation>
    <scope>NUCLEOTIDE SEQUENCE [LARGE SCALE GENOMIC DNA]</scope>
    <source>
        <strain evidence="8 9">DSM 105721</strain>
    </source>
</reference>
<comment type="subcellular location">
    <subcellularLocation>
        <location evidence="1">Cell outer membrane</location>
    </subcellularLocation>
</comment>
<evidence type="ECO:0000256" key="5">
    <source>
        <dbReference type="ARBA" id="ARBA00023237"/>
    </source>
</evidence>
<sequence>MKRILYILLCLLGIGCSDFLEYKDNDKIIPRELKHFDELVLGELIKKTTGSEMMALDFMTDDIESVVNPLDGSTSRRDVRGEYFSYYTWAKNNQLDMQQRENNDGNWASFYNKILMCNILEHDVSEFEEDHDRVRTRLLGEIAFMRALSYYYLVNMYGEPYKDKEQAKIALGVPINKAISVEKNTYKRAKLQEIYDLIEENLLNSIDLLKVGDQANSIFRPNVNVAQLFLSRIYLQQKRWQEAKDIASVVISESGASIENLENMSNYIANKINLYNISNKSILFSWGKRNRTPLSLSYSEAGHWEVSQSLREMYVNEETKKDVRGTAFFDEYKPFYPKKFDSNKKVCYDWCYRIEEAYLNRAEACIELGGADNLEQAMQDINIIRRNRIEGDYQETAMDADEARKILRDEKRMEFCFEDCRWFDIRRWGIEIRHKFHELNEPLAGNTYVLAPGSPNYILSLPLEVQKINFEIENFERVETIVNE</sequence>
<keyword evidence="4" id="KW-0472">Membrane</keyword>